<keyword evidence="4" id="KW-1185">Reference proteome</keyword>
<dbReference type="GO" id="GO:0016757">
    <property type="term" value="F:glycosyltransferase activity"/>
    <property type="evidence" value="ECO:0007669"/>
    <property type="project" value="InterPro"/>
</dbReference>
<evidence type="ECO:0000259" key="2">
    <source>
        <dbReference type="Pfam" id="PF00534"/>
    </source>
</evidence>
<evidence type="ECO:0000313" key="3">
    <source>
        <dbReference type="EMBL" id="TGK11580.1"/>
    </source>
</evidence>
<gene>
    <name evidence="3" type="ORF">EHO60_04580</name>
</gene>
<protein>
    <submittedName>
        <fullName evidence="3">Glycosyltransferase</fullName>
    </submittedName>
</protein>
<evidence type="ECO:0000256" key="1">
    <source>
        <dbReference type="ARBA" id="ARBA00022679"/>
    </source>
</evidence>
<dbReference type="Pfam" id="PF00534">
    <property type="entry name" value="Glycos_transf_1"/>
    <property type="match status" value="1"/>
</dbReference>
<keyword evidence="1 3" id="KW-0808">Transferase</keyword>
<proteinExistence type="predicted"/>
<organism evidence="3 4">
    <name type="scientific">Leptospira fletcheri</name>
    <dbReference type="NCBI Taxonomy" id="2484981"/>
    <lineage>
        <taxon>Bacteria</taxon>
        <taxon>Pseudomonadati</taxon>
        <taxon>Spirochaetota</taxon>
        <taxon>Spirochaetia</taxon>
        <taxon>Leptospirales</taxon>
        <taxon>Leptospiraceae</taxon>
        <taxon>Leptospira</taxon>
    </lineage>
</organism>
<dbReference type="Proteomes" id="UP000298458">
    <property type="component" value="Unassembled WGS sequence"/>
</dbReference>
<accession>A0A4R9GFZ4</accession>
<dbReference type="RefSeq" id="WP_135766985.1">
    <property type="nucleotide sequence ID" value="NZ_RQET01000004.1"/>
</dbReference>
<reference evidence="3" key="1">
    <citation type="journal article" date="2019" name="PLoS Negl. Trop. Dis.">
        <title>Revisiting the worldwide diversity of Leptospira species in the environment.</title>
        <authorList>
            <person name="Vincent A.T."/>
            <person name="Schiettekatte O."/>
            <person name="Bourhy P."/>
            <person name="Veyrier F.J."/>
            <person name="Picardeau M."/>
        </authorList>
    </citation>
    <scope>NUCLEOTIDE SEQUENCE [LARGE SCALE GENOMIC DNA]</scope>
    <source>
        <strain evidence="3">SSW15</strain>
    </source>
</reference>
<feature type="domain" description="Glycosyl transferase family 1" evidence="2">
    <location>
        <begin position="245"/>
        <end position="401"/>
    </location>
</feature>
<dbReference type="Gene3D" id="3.40.50.2000">
    <property type="entry name" value="Glycogen Phosphorylase B"/>
    <property type="match status" value="1"/>
</dbReference>
<sequence length="435" mass="50282">MQNSRRRLAIVTPIFSDRISGGSERLIFSYTLMLSKFYEVTVLSTRTLDYITWKNQIPVKELTPVQLGPDTEKKISSEWLPADSENRIRILRFSVDKERNIRKFNKFSDKVLKERPYSSFLTGTFTSQEDREWTWIDMQGPYCPDLIQYIETNERDYDLFIFISYLYYPMVHGLPLVAKKSLVIPTLHDEPPAKLSVYKNLFKDDSAYSFNTPEERNLFENIYGFSPSIEAVIGMHLEIPDQSSTLRKPAKIEDSPCDFLYVGRIDEGKGVSELVDFFGEWQSRSGRKDRLLLAGKGDTKLMHKLTKNPFVSALGFLEESEKARHIAEADLLINPSPMESFSIILMEAWIRRTPVLVNGRSDVLRGHCIRSNGGLYYVDRESFIATAEYLVSHPKEREAMGISGSRYVELNFNPETVEKKLIGIVERTIRRRYSE</sequence>
<dbReference type="OrthoDB" id="502646at2"/>
<name>A0A4R9GFZ4_9LEPT</name>
<dbReference type="PANTHER" id="PTHR46401:SF2">
    <property type="entry name" value="GLYCOSYLTRANSFERASE WBBK-RELATED"/>
    <property type="match status" value="1"/>
</dbReference>
<dbReference type="CDD" id="cd03801">
    <property type="entry name" value="GT4_PimA-like"/>
    <property type="match status" value="1"/>
</dbReference>
<comment type="caution">
    <text evidence="3">The sequence shown here is derived from an EMBL/GenBank/DDBJ whole genome shotgun (WGS) entry which is preliminary data.</text>
</comment>
<dbReference type="GO" id="GO:0009103">
    <property type="term" value="P:lipopolysaccharide biosynthetic process"/>
    <property type="evidence" value="ECO:0007669"/>
    <property type="project" value="TreeGrafter"/>
</dbReference>
<dbReference type="InterPro" id="IPR001296">
    <property type="entry name" value="Glyco_trans_1"/>
</dbReference>
<dbReference type="SUPFAM" id="SSF53756">
    <property type="entry name" value="UDP-Glycosyltransferase/glycogen phosphorylase"/>
    <property type="match status" value="1"/>
</dbReference>
<dbReference type="PANTHER" id="PTHR46401">
    <property type="entry name" value="GLYCOSYLTRANSFERASE WBBK-RELATED"/>
    <property type="match status" value="1"/>
</dbReference>
<dbReference type="EMBL" id="RQET01000004">
    <property type="protein sequence ID" value="TGK11580.1"/>
    <property type="molecule type" value="Genomic_DNA"/>
</dbReference>
<dbReference type="AlphaFoldDB" id="A0A4R9GFZ4"/>
<evidence type="ECO:0000313" key="4">
    <source>
        <dbReference type="Proteomes" id="UP000298458"/>
    </source>
</evidence>